<dbReference type="EMBL" id="LN650648">
    <property type="protein sequence ID" value="CEI72372.1"/>
    <property type="molecule type" value="Genomic_DNA"/>
</dbReference>
<reference evidence="1 2" key="1">
    <citation type="submission" date="2014-09" db="EMBL/GenBank/DDBJ databases">
        <authorList>
            <person name="Hornung B.V."/>
        </authorList>
    </citation>
    <scope>NUCLEOTIDE SEQUENCE [LARGE SCALE GENOMIC DNA]</scope>
    <source>
        <strain evidence="1 2">FRIFI</strain>
    </source>
</reference>
<name>A0A2P2BPX1_9FIRM</name>
<evidence type="ECO:0000313" key="2">
    <source>
        <dbReference type="Proteomes" id="UP000245695"/>
    </source>
</evidence>
<dbReference type="KEGG" id="rhom:FRIFI_0829"/>
<dbReference type="RefSeq" id="WP_166505073.1">
    <property type="nucleotide sequence ID" value="NZ_LN650648.1"/>
</dbReference>
<gene>
    <name evidence="1" type="ORF">FRIFI_0829</name>
</gene>
<accession>A0A2P2BPX1</accession>
<dbReference type="AlphaFoldDB" id="A0A2P2BPX1"/>
<protein>
    <submittedName>
        <fullName evidence="1">Uncharacterized protein</fullName>
    </submittedName>
</protein>
<keyword evidence="2" id="KW-1185">Reference proteome</keyword>
<evidence type="ECO:0000313" key="1">
    <source>
        <dbReference type="EMBL" id="CEI72372.1"/>
    </source>
</evidence>
<organism evidence="1 2">
    <name type="scientific">Romboutsia hominis</name>
    <dbReference type="NCBI Taxonomy" id="1507512"/>
    <lineage>
        <taxon>Bacteria</taxon>
        <taxon>Bacillati</taxon>
        <taxon>Bacillota</taxon>
        <taxon>Clostridia</taxon>
        <taxon>Peptostreptococcales</taxon>
        <taxon>Peptostreptococcaceae</taxon>
        <taxon>Romboutsia</taxon>
    </lineage>
</organism>
<sequence>MSRELELEDNEIVRASMKCYRKVSNTELVLNFLTNMFVASQSLVAAGEIVNEYIVTLTDKNLYLEGIYHVPLGGLSEGNNLSKIPLKNVEDFIVEEKGKEELVTILVSKGKNLKLIRKNNGWTNDAMKIKELYF</sequence>
<proteinExistence type="predicted"/>
<dbReference type="Proteomes" id="UP000245695">
    <property type="component" value="Chromosome 1"/>
</dbReference>